<keyword evidence="1" id="KW-0489">Methyltransferase</keyword>
<evidence type="ECO:0000259" key="6">
    <source>
        <dbReference type="Pfam" id="PF12564"/>
    </source>
</evidence>
<dbReference type="REBASE" id="203364">
    <property type="entry name" value="M3.Lsa006ORF10485P"/>
</dbReference>
<keyword evidence="2" id="KW-0808">Transferase</keyword>
<organism evidence="7 8">
    <name type="scientific">Ligilactobacillus salivarius</name>
    <dbReference type="NCBI Taxonomy" id="1624"/>
    <lineage>
        <taxon>Bacteria</taxon>
        <taxon>Bacillati</taxon>
        <taxon>Bacillota</taxon>
        <taxon>Bacilli</taxon>
        <taxon>Lactobacillales</taxon>
        <taxon>Lactobacillaceae</taxon>
        <taxon>Ligilactobacillus</taxon>
    </lineage>
</organism>
<dbReference type="GO" id="GO:0008170">
    <property type="term" value="F:N-methyltransferase activity"/>
    <property type="evidence" value="ECO:0007669"/>
    <property type="project" value="InterPro"/>
</dbReference>
<dbReference type="InterPro" id="IPR022221">
    <property type="entry name" value="TypeIII_RM_meth"/>
</dbReference>
<dbReference type="PIRSF" id="PIRSF015855">
    <property type="entry name" value="TypeIII_Mtase_mKpnI"/>
    <property type="match status" value="1"/>
</dbReference>
<dbReference type="Pfam" id="PF12564">
    <property type="entry name" value="TypeIII_RM_meth"/>
    <property type="match status" value="1"/>
</dbReference>
<protein>
    <submittedName>
        <fullName evidence="7">Restriction endonuclease subunit M</fullName>
    </submittedName>
</protein>
<dbReference type="GO" id="GO:0009307">
    <property type="term" value="P:DNA restriction-modification system"/>
    <property type="evidence" value="ECO:0007669"/>
    <property type="project" value="UniProtKB-KW"/>
</dbReference>
<dbReference type="Proteomes" id="UP000195378">
    <property type="component" value="Plasmid unnamed1"/>
</dbReference>
<evidence type="ECO:0000259" key="5">
    <source>
        <dbReference type="Pfam" id="PF01555"/>
    </source>
</evidence>
<dbReference type="InterPro" id="IPR029063">
    <property type="entry name" value="SAM-dependent_MTases_sf"/>
</dbReference>
<keyword evidence="4" id="KW-0680">Restriction system</keyword>
<accession>A0A1Y0FAQ2</accession>
<evidence type="ECO:0000313" key="8">
    <source>
        <dbReference type="Proteomes" id="UP000195378"/>
    </source>
</evidence>
<sequence>MVVEAKVIEHIRNILEKFDDKYMLDGRIKKTKVIEDLDKYDHDLIKALLADELIYNSYTEKIADVEVFKVNQFIEMLEFKKYWEDSYTKYSNKIGLTAGGRFIDDSTDVVLDFPFKDTVLKAGMSKEDLENSNDADELFLNEVIAKPEIDELFEPKVLVNARRYDNSNRGGYETSSISDDDNLVIKGNNLIALHSLKKRYAGKIKLIYIDVPYNTKKDSFKYNDKFNHSTWLTFIKSRLEIAKEFLSERGVIFVHLDDNEVKYLGVLMDEIFGRENFVELITVVNNPRGRDYGGIANMHEFIYVYKNSMAELNTIADIDKKFKYEDKYGGFDIRELRNRNTTFHIGNRPNLVYPIYVDPNSRDKSGFYKVSEIQDESYTIPVLPKKSRGIQTVWRWGKSKFIENKNINVIAKLMKDGGWSIQEKYRKNTVMARSVWWDKEVNSEKGTIHLQELFGKKVFMFPKPEGTLKRIIEIATNERDLVMDFFMGSATTQAVAMKMKRRFIGIEQMDYINTVSVPRLQKVIEGEQGGISKDVSWQGGGSFVYAELMEKNQGYLKDLQRSESIQELMEVYNRMKENADIDFRLDLEKFEEEINNFNSLDERRRELIRILDKNQLYYNYANIDDENVRDLISDNDYKFNKSFYNKDGE</sequence>
<dbReference type="PRINTS" id="PR00508">
    <property type="entry name" value="S21N4MTFRASE"/>
</dbReference>
<evidence type="ECO:0000256" key="3">
    <source>
        <dbReference type="ARBA" id="ARBA00022691"/>
    </source>
</evidence>
<reference evidence="7 8" key="1">
    <citation type="submission" date="2017-04" db="EMBL/GenBank/DDBJ databases">
        <title>Complete genome sequence of Lactobacillus salivarius ZLS006, a probiotic strain isolated from healthy piglet.</title>
        <authorList>
            <person name="Zhang D."/>
        </authorList>
    </citation>
    <scope>NUCLEOTIDE SEQUENCE [LARGE SCALE GENOMIC DNA]</scope>
    <source>
        <strain evidence="7 8">ZLS006</strain>
        <plasmid evidence="7 8">unnamed1</plasmid>
    </source>
</reference>
<dbReference type="EMBL" id="CP020859">
    <property type="protein sequence ID" value="ARU20378.1"/>
    <property type="molecule type" value="Genomic_DNA"/>
</dbReference>
<dbReference type="InterPro" id="IPR002941">
    <property type="entry name" value="DNA_methylase_N4/N6"/>
</dbReference>
<evidence type="ECO:0000313" key="7">
    <source>
        <dbReference type="EMBL" id="ARU20378.1"/>
    </source>
</evidence>
<geneLocation type="plasmid" evidence="7 8">
    <name>unnamed1</name>
</geneLocation>
<dbReference type="AlphaFoldDB" id="A0A1Y0FAQ2"/>
<dbReference type="GO" id="GO:0032259">
    <property type="term" value="P:methylation"/>
    <property type="evidence" value="ECO:0007669"/>
    <property type="project" value="UniProtKB-KW"/>
</dbReference>
<keyword evidence="7" id="KW-0614">Plasmid</keyword>
<keyword evidence="7" id="KW-0540">Nuclease</keyword>
<proteinExistence type="predicted"/>
<keyword evidence="3" id="KW-0949">S-adenosyl-L-methionine</keyword>
<dbReference type="SUPFAM" id="SSF53335">
    <property type="entry name" value="S-adenosyl-L-methionine-dependent methyltransferases"/>
    <property type="match status" value="1"/>
</dbReference>
<evidence type="ECO:0000256" key="4">
    <source>
        <dbReference type="ARBA" id="ARBA00022747"/>
    </source>
</evidence>
<feature type="domain" description="DNA methylase N-4/N-6" evidence="5">
    <location>
        <begin position="204"/>
        <end position="511"/>
    </location>
</feature>
<name>A0A1Y0FAQ2_9LACO</name>
<dbReference type="InterPro" id="IPR002295">
    <property type="entry name" value="N4/N6-MTase_EcoPI_Mod-like"/>
</dbReference>
<evidence type="ECO:0000256" key="2">
    <source>
        <dbReference type="ARBA" id="ARBA00022679"/>
    </source>
</evidence>
<gene>
    <name evidence="7" type="ORF">B7R82_10495</name>
</gene>
<dbReference type="Pfam" id="PF01555">
    <property type="entry name" value="N6_N4_Mtase"/>
    <property type="match status" value="1"/>
</dbReference>
<dbReference type="InterPro" id="IPR001091">
    <property type="entry name" value="RM_Methyltransferase"/>
</dbReference>
<dbReference type="GO" id="GO:0003677">
    <property type="term" value="F:DNA binding"/>
    <property type="evidence" value="ECO:0007669"/>
    <property type="project" value="InterPro"/>
</dbReference>
<feature type="domain" description="Type III restriction/modification enzyme methylation subunit" evidence="6">
    <location>
        <begin position="41"/>
        <end position="96"/>
    </location>
</feature>
<keyword evidence="7" id="KW-0378">Hydrolase</keyword>
<dbReference type="RefSeq" id="WP_087449126.1">
    <property type="nucleotide sequence ID" value="NZ_CP020859.1"/>
</dbReference>
<dbReference type="GO" id="GO:0004519">
    <property type="term" value="F:endonuclease activity"/>
    <property type="evidence" value="ECO:0007669"/>
    <property type="project" value="UniProtKB-KW"/>
</dbReference>
<dbReference type="Gene3D" id="3.40.50.150">
    <property type="entry name" value="Vaccinia Virus protein VP39"/>
    <property type="match status" value="1"/>
</dbReference>
<keyword evidence="7" id="KW-0255">Endonuclease</keyword>
<evidence type="ECO:0000256" key="1">
    <source>
        <dbReference type="ARBA" id="ARBA00022603"/>
    </source>
</evidence>